<keyword evidence="1" id="KW-0472">Membrane</keyword>
<dbReference type="OrthoDB" id="6191319at2"/>
<evidence type="ECO:0000259" key="2">
    <source>
        <dbReference type="Pfam" id="PF03168"/>
    </source>
</evidence>
<dbReference type="AlphaFoldDB" id="A0A316FEP0"/>
<keyword evidence="1" id="KW-1133">Transmembrane helix</keyword>
<feature type="transmembrane region" description="Helical" evidence="1">
    <location>
        <begin position="26"/>
        <end position="48"/>
    </location>
</feature>
<feature type="transmembrane region" description="Helical" evidence="1">
    <location>
        <begin position="140"/>
        <end position="159"/>
    </location>
</feature>
<comment type="caution">
    <text evidence="3">The sequence shown here is derived from an EMBL/GenBank/DDBJ whole genome shotgun (WGS) entry which is preliminary data.</text>
</comment>
<sequence length="440" mass="50341">MHISSQLLLALWQAPKTLLQQKHRSLICLLLYLLVGFAVFAGFSYLLLDNQIALKKAALDYLFPKSWQSISEELFRFFFESQAQDVLSNLILSGSLVVASIFLFPIKEKYSAAFEREQHYPNGVAKEFTLMMQGIEETRLFLFYLTAQMVILWIGYYPYSWANTTSITLSYLFLFYTFALDIISPTLQRHRIKYAMINKLLCRNIGLSLLFGVIYSLPALLLSRWIMTIESLNLLEVSVILFLVNLVFIAIAIPAGTHIASRLLPETQHIHPVSSFSKRLGYTVMTLLLITGLIFHGRLIQSMHHKSQVLKANYSINWDSISANYSSLSNLFDGESFGKLSFDLDIQNPTEFDLVFENSRVLIQKDEQLISDIKVKGFSIKTGETRTITMQLDTVSNFSSLTDIARLLDGWRIELRIELFPGIPFIINLLDEPRKPDEES</sequence>
<feature type="transmembrane region" description="Helical" evidence="1">
    <location>
        <begin position="205"/>
        <end position="227"/>
    </location>
</feature>
<dbReference type="Proteomes" id="UP000245790">
    <property type="component" value="Unassembled WGS sequence"/>
</dbReference>
<dbReference type="InterPro" id="IPR004864">
    <property type="entry name" value="LEA_2"/>
</dbReference>
<keyword evidence="1" id="KW-0812">Transmembrane</keyword>
<gene>
    <name evidence="3" type="ORF">C8D97_11179</name>
</gene>
<feature type="transmembrane region" description="Helical" evidence="1">
    <location>
        <begin position="239"/>
        <end position="260"/>
    </location>
</feature>
<dbReference type="RefSeq" id="WP_109764585.1">
    <property type="nucleotide sequence ID" value="NZ_QGGU01000011.1"/>
</dbReference>
<feature type="transmembrane region" description="Helical" evidence="1">
    <location>
        <begin position="280"/>
        <end position="300"/>
    </location>
</feature>
<feature type="transmembrane region" description="Helical" evidence="1">
    <location>
        <begin position="86"/>
        <end position="106"/>
    </location>
</feature>
<evidence type="ECO:0000313" key="4">
    <source>
        <dbReference type="Proteomes" id="UP000245790"/>
    </source>
</evidence>
<accession>A0A316FEP0</accession>
<keyword evidence="4" id="KW-1185">Reference proteome</keyword>
<dbReference type="EMBL" id="QGGU01000011">
    <property type="protein sequence ID" value="PWK47334.1"/>
    <property type="molecule type" value="Genomic_DNA"/>
</dbReference>
<feature type="transmembrane region" description="Helical" evidence="1">
    <location>
        <begin position="165"/>
        <end position="184"/>
    </location>
</feature>
<protein>
    <recommendedName>
        <fullName evidence="2">Late embryogenesis abundant protein LEA-2 subgroup domain-containing protein</fullName>
    </recommendedName>
</protein>
<evidence type="ECO:0000256" key="1">
    <source>
        <dbReference type="SAM" id="Phobius"/>
    </source>
</evidence>
<proteinExistence type="predicted"/>
<organism evidence="3 4">
    <name type="scientific">Pleionea mediterranea</name>
    <dbReference type="NCBI Taxonomy" id="523701"/>
    <lineage>
        <taxon>Bacteria</taxon>
        <taxon>Pseudomonadati</taxon>
        <taxon>Pseudomonadota</taxon>
        <taxon>Gammaproteobacteria</taxon>
        <taxon>Oceanospirillales</taxon>
        <taxon>Pleioneaceae</taxon>
        <taxon>Pleionea</taxon>
    </lineage>
</organism>
<feature type="domain" description="Late embryogenesis abundant protein LEA-2 subgroup" evidence="2">
    <location>
        <begin position="344"/>
        <end position="418"/>
    </location>
</feature>
<name>A0A316FEP0_9GAMM</name>
<reference evidence="3 4" key="1">
    <citation type="submission" date="2018-05" db="EMBL/GenBank/DDBJ databases">
        <title>Genomic Encyclopedia of Type Strains, Phase IV (KMG-IV): sequencing the most valuable type-strain genomes for metagenomic binning, comparative biology and taxonomic classification.</title>
        <authorList>
            <person name="Goeker M."/>
        </authorList>
    </citation>
    <scope>NUCLEOTIDE SEQUENCE [LARGE SCALE GENOMIC DNA]</scope>
    <source>
        <strain evidence="3 4">DSM 25350</strain>
    </source>
</reference>
<evidence type="ECO:0000313" key="3">
    <source>
        <dbReference type="EMBL" id="PWK47334.1"/>
    </source>
</evidence>
<dbReference type="Pfam" id="PF03168">
    <property type="entry name" value="LEA_2"/>
    <property type="match status" value="1"/>
</dbReference>